<protein>
    <submittedName>
        <fullName evidence="5">Ras guanine nucleotide exchange factor Y</fullName>
    </submittedName>
</protein>
<dbReference type="GeneID" id="105228909"/>
<gene>
    <name evidence="5" type="primary">LOC105228909</name>
</gene>
<sequence>MTKYRHVLNIIYLRTLYNIATAAAAVVAAASASSNAVHIHNNINNSNNNNNNNNNNSNYNKQRQSSISKERNECAKHSELLVAKNRLLTGLTAADVTSALPAAYAPVGAMSSASTPPTQSPAPPNVNKLLCDVLEPEISIRSMYKCCGGGGKRFLQQAQTQQHQQQHQQQPQKQHLHIIQPHAMTNAVAVAAAAAATITPPPLTTTTTSQPTHATTTCCTPTSSSHHSNCSGCQITAAASIQLANLIGSTMLLPQTAAAMQDVATKAVVAAGATVNVTSEHNASKKLHAANTAENLLCRGGGGNSVLEAVSSASAGSSSNLVSPHTVAATTKKANVQFHCEFCAFACSWKYDLKLHLRQKHGIHNKKM</sequence>
<dbReference type="PROSITE" id="PS00028">
    <property type="entry name" value="ZINC_FINGER_C2H2_1"/>
    <property type="match status" value="1"/>
</dbReference>
<evidence type="ECO:0000313" key="5">
    <source>
        <dbReference type="RefSeq" id="XP_011207218.2"/>
    </source>
</evidence>
<dbReference type="SUPFAM" id="SSF57667">
    <property type="entry name" value="beta-beta-alpha zinc fingers"/>
    <property type="match status" value="1"/>
</dbReference>
<feature type="domain" description="C2H2-type" evidence="3">
    <location>
        <begin position="340"/>
        <end position="361"/>
    </location>
</feature>
<reference evidence="5" key="1">
    <citation type="submission" date="2025-08" db="UniProtKB">
        <authorList>
            <consortium name="RefSeq"/>
        </authorList>
    </citation>
    <scope>IDENTIFICATION</scope>
    <source>
        <tissue evidence="5">Adult</tissue>
    </source>
</reference>
<dbReference type="InterPro" id="IPR036236">
    <property type="entry name" value="Znf_C2H2_sf"/>
</dbReference>
<feature type="region of interest" description="Disordered" evidence="1">
    <location>
        <begin position="201"/>
        <end position="221"/>
    </location>
</feature>
<dbReference type="AlphaFoldDB" id="A0A6I9VAK2"/>
<evidence type="ECO:0000256" key="1">
    <source>
        <dbReference type="SAM" id="MobiDB-lite"/>
    </source>
</evidence>
<proteinExistence type="predicted"/>
<dbReference type="Proteomes" id="UP001652620">
    <property type="component" value="Chromosome 3"/>
</dbReference>
<dbReference type="KEGG" id="bdr:105228909"/>
<evidence type="ECO:0000259" key="3">
    <source>
        <dbReference type="PROSITE" id="PS00028"/>
    </source>
</evidence>
<dbReference type="RefSeq" id="XP_011207218.2">
    <property type="nucleotide sequence ID" value="XM_011208916.4"/>
</dbReference>
<feature type="chain" id="PRO_5045587958" evidence="2">
    <location>
        <begin position="25"/>
        <end position="368"/>
    </location>
</feature>
<feature type="signal peptide" evidence="2">
    <location>
        <begin position="1"/>
        <end position="24"/>
    </location>
</feature>
<evidence type="ECO:0000313" key="4">
    <source>
        <dbReference type="Proteomes" id="UP001652620"/>
    </source>
</evidence>
<dbReference type="InterPro" id="IPR013087">
    <property type="entry name" value="Znf_C2H2_type"/>
</dbReference>
<dbReference type="OrthoDB" id="8059081at2759"/>
<dbReference type="InParanoid" id="A0A6I9VAK2"/>
<evidence type="ECO:0000256" key="2">
    <source>
        <dbReference type="SAM" id="SignalP"/>
    </source>
</evidence>
<feature type="compositionally biased region" description="Low complexity" evidence="1">
    <location>
        <begin position="41"/>
        <end position="60"/>
    </location>
</feature>
<organism evidence="4 5">
    <name type="scientific">Bactrocera dorsalis</name>
    <name type="common">Oriental fruit fly</name>
    <name type="synonym">Dacus dorsalis</name>
    <dbReference type="NCBI Taxonomy" id="27457"/>
    <lineage>
        <taxon>Eukaryota</taxon>
        <taxon>Metazoa</taxon>
        <taxon>Ecdysozoa</taxon>
        <taxon>Arthropoda</taxon>
        <taxon>Hexapoda</taxon>
        <taxon>Insecta</taxon>
        <taxon>Pterygota</taxon>
        <taxon>Neoptera</taxon>
        <taxon>Endopterygota</taxon>
        <taxon>Diptera</taxon>
        <taxon>Brachycera</taxon>
        <taxon>Muscomorpha</taxon>
        <taxon>Tephritoidea</taxon>
        <taxon>Tephritidae</taxon>
        <taxon>Bactrocera</taxon>
        <taxon>Bactrocera</taxon>
    </lineage>
</organism>
<accession>A0A6I9VAK2</accession>
<keyword evidence="4" id="KW-1185">Reference proteome</keyword>
<keyword evidence="2" id="KW-0732">Signal</keyword>
<feature type="region of interest" description="Disordered" evidence="1">
    <location>
        <begin position="41"/>
        <end position="72"/>
    </location>
</feature>
<name>A0A6I9VAK2_BACDO</name>